<keyword evidence="6" id="KW-0479">Metal-binding</keyword>
<dbReference type="Pfam" id="PF02670">
    <property type="entry name" value="DXP_reductoisom"/>
    <property type="match status" value="1"/>
</dbReference>
<dbReference type="EMBL" id="VSSQ01004013">
    <property type="protein sequence ID" value="MPM23369.1"/>
    <property type="molecule type" value="Genomic_DNA"/>
</dbReference>
<feature type="domain" description="DXP reductoisomerase C-terminal" evidence="14">
    <location>
        <begin position="174"/>
        <end position="289"/>
    </location>
</feature>
<comment type="caution">
    <text evidence="15">The sequence shown here is derived from an EMBL/GenBank/DDBJ whole genome shotgun (WGS) entry which is preliminary data.</text>
</comment>
<keyword evidence="15" id="KW-0413">Isomerase</keyword>
<dbReference type="Gene3D" id="1.10.1740.10">
    <property type="match status" value="1"/>
</dbReference>
<keyword evidence="10" id="KW-0414">Isoprene biosynthesis</keyword>
<dbReference type="GO" id="GO:0051484">
    <property type="term" value="P:isopentenyl diphosphate biosynthetic process, methylerythritol 4-phosphate pathway involved in terpenoid biosynthetic process"/>
    <property type="evidence" value="ECO:0007669"/>
    <property type="project" value="TreeGrafter"/>
</dbReference>
<dbReference type="InterPro" id="IPR013644">
    <property type="entry name" value="DXP_reductoisomerase_C"/>
</dbReference>
<gene>
    <name evidence="15" type="primary">dxr_20</name>
    <name evidence="15" type="ORF">SDC9_69841</name>
</gene>
<evidence type="ECO:0000256" key="7">
    <source>
        <dbReference type="ARBA" id="ARBA00022857"/>
    </source>
</evidence>
<dbReference type="GO" id="GO:0030604">
    <property type="term" value="F:1-deoxy-D-xylulose-5-phosphate reductoisomerase activity"/>
    <property type="evidence" value="ECO:0007669"/>
    <property type="project" value="UniProtKB-EC"/>
</dbReference>
<evidence type="ECO:0000313" key="15">
    <source>
        <dbReference type="EMBL" id="MPM23369.1"/>
    </source>
</evidence>
<dbReference type="GO" id="GO:0030145">
    <property type="term" value="F:manganese ion binding"/>
    <property type="evidence" value="ECO:0007669"/>
    <property type="project" value="TreeGrafter"/>
</dbReference>
<comment type="catalytic activity">
    <reaction evidence="11">
        <text>2-C-methyl-D-erythritol 4-phosphate + NADP(+) = 1-deoxy-D-xylulose 5-phosphate + NADPH + H(+)</text>
        <dbReference type="Rhea" id="RHEA:13717"/>
        <dbReference type="ChEBI" id="CHEBI:15378"/>
        <dbReference type="ChEBI" id="CHEBI:57783"/>
        <dbReference type="ChEBI" id="CHEBI:57792"/>
        <dbReference type="ChEBI" id="CHEBI:58262"/>
        <dbReference type="ChEBI" id="CHEBI:58349"/>
        <dbReference type="EC" id="1.1.1.267"/>
    </reaction>
    <physiologicalReaction direction="right-to-left" evidence="11">
        <dbReference type="Rhea" id="RHEA:13719"/>
    </physiologicalReaction>
</comment>
<feature type="domain" description="1-deoxy-D-xylulose 5-phosphate reductoisomerase C-terminal" evidence="13">
    <location>
        <begin position="59"/>
        <end position="142"/>
    </location>
</feature>
<dbReference type="EC" id="1.1.1.267" evidence="5"/>
<dbReference type="InterPro" id="IPR026877">
    <property type="entry name" value="DXPR_C"/>
</dbReference>
<comment type="cofactor">
    <cofactor evidence="2">
        <name>Mg(2+)</name>
        <dbReference type="ChEBI" id="CHEBI:18420"/>
    </cofactor>
</comment>
<feature type="domain" description="1-deoxy-D-xylulose 5-phosphate reductoisomerase N-terminal" evidence="12">
    <location>
        <begin position="2"/>
        <end position="45"/>
    </location>
</feature>
<protein>
    <recommendedName>
        <fullName evidence="5">1-deoxy-D-xylulose-5-phosphate reductoisomerase</fullName>
        <ecNumber evidence="5">1.1.1.267</ecNumber>
    </recommendedName>
</protein>
<evidence type="ECO:0000259" key="14">
    <source>
        <dbReference type="Pfam" id="PF13288"/>
    </source>
</evidence>
<evidence type="ECO:0000256" key="4">
    <source>
        <dbReference type="ARBA" id="ARBA00006825"/>
    </source>
</evidence>
<keyword evidence="9" id="KW-0464">Manganese</keyword>
<evidence type="ECO:0000256" key="6">
    <source>
        <dbReference type="ARBA" id="ARBA00022723"/>
    </source>
</evidence>
<dbReference type="GO" id="GO:0016853">
    <property type="term" value="F:isomerase activity"/>
    <property type="evidence" value="ECO:0007669"/>
    <property type="project" value="UniProtKB-KW"/>
</dbReference>
<reference evidence="15" key="1">
    <citation type="submission" date="2019-08" db="EMBL/GenBank/DDBJ databases">
        <authorList>
            <person name="Kucharzyk K."/>
            <person name="Murdoch R.W."/>
            <person name="Higgins S."/>
            <person name="Loffler F."/>
        </authorList>
    </citation>
    <scope>NUCLEOTIDE SEQUENCE</scope>
</reference>
<evidence type="ECO:0000256" key="9">
    <source>
        <dbReference type="ARBA" id="ARBA00023211"/>
    </source>
</evidence>
<evidence type="ECO:0000256" key="10">
    <source>
        <dbReference type="ARBA" id="ARBA00023229"/>
    </source>
</evidence>
<dbReference type="InterPro" id="IPR003821">
    <property type="entry name" value="DXP_reductoisomerase"/>
</dbReference>
<dbReference type="NCBIfam" id="TIGR00243">
    <property type="entry name" value="Dxr"/>
    <property type="match status" value="1"/>
</dbReference>
<dbReference type="HAMAP" id="MF_00183">
    <property type="entry name" value="DXP_reductoisom"/>
    <property type="match status" value="1"/>
</dbReference>
<dbReference type="UniPathway" id="UPA00056">
    <property type="reaction ID" value="UER00092"/>
</dbReference>
<keyword evidence="7" id="KW-0521">NADP</keyword>
<name>A0A644Y4X8_9ZZZZ</name>
<evidence type="ECO:0000256" key="5">
    <source>
        <dbReference type="ARBA" id="ARBA00012366"/>
    </source>
</evidence>
<dbReference type="Gene3D" id="3.40.50.720">
    <property type="entry name" value="NAD(P)-binding Rossmann-like Domain"/>
    <property type="match status" value="1"/>
</dbReference>
<dbReference type="PANTHER" id="PTHR30525:SF0">
    <property type="entry name" value="1-DEOXY-D-XYLULOSE 5-PHOSPHATE REDUCTOISOMERASE, CHLOROPLASTIC"/>
    <property type="match status" value="1"/>
</dbReference>
<proteinExistence type="inferred from homology"/>
<evidence type="ECO:0000256" key="1">
    <source>
        <dbReference type="ARBA" id="ARBA00001936"/>
    </source>
</evidence>
<evidence type="ECO:0000256" key="3">
    <source>
        <dbReference type="ARBA" id="ARBA00005094"/>
    </source>
</evidence>
<dbReference type="InterPro" id="IPR036169">
    <property type="entry name" value="DXPR_C_sf"/>
</dbReference>
<dbReference type="GO" id="GO:0070402">
    <property type="term" value="F:NADPH binding"/>
    <property type="evidence" value="ECO:0007669"/>
    <property type="project" value="InterPro"/>
</dbReference>
<evidence type="ECO:0000256" key="2">
    <source>
        <dbReference type="ARBA" id="ARBA00001946"/>
    </source>
</evidence>
<comment type="similarity">
    <text evidence="4">Belongs to the DXR family.</text>
</comment>
<dbReference type="SUPFAM" id="SSF69055">
    <property type="entry name" value="1-deoxy-D-xylulose-5-phosphate reductoisomerase, C-terminal domain"/>
    <property type="match status" value="1"/>
</dbReference>
<sequence>MIKKAEADLVIMAISGAKSLKPTLAAIESGKNVALASKEVMVLAGEIINQKASEKKVNILPIDSEHSAIWQALRSGKKEEIEQIILTCSGGPFLKLKSQDFKKIKPEDALKHPNWNMGQRITIDCATLMNKGLEFIEAKWLFGLIEEKIKVVIHPQSVIHSAIQYQDGSIIAQLGEKDMRIPIQYAINYPDRHRNDFKRIDWTNLKLDFEEPDLVKFPCLSLAMEASKIGGTMPVVLNAADEVAVELFLSEKIKFNDIPKIVEKAMRSHHPIQNPNINQILAINKLTREEINI</sequence>
<dbReference type="InterPro" id="IPR013512">
    <property type="entry name" value="DXP_reductoisomerase_N"/>
</dbReference>
<dbReference type="AlphaFoldDB" id="A0A644Y4X8"/>
<organism evidence="15">
    <name type="scientific">bioreactor metagenome</name>
    <dbReference type="NCBI Taxonomy" id="1076179"/>
    <lineage>
        <taxon>unclassified sequences</taxon>
        <taxon>metagenomes</taxon>
        <taxon>ecological metagenomes</taxon>
    </lineage>
</organism>
<dbReference type="PANTHER" id="PTHR30525">
    <property type="entry name" value="1-DEOXY-D-XYLULOSE 5-PHOSPHATE REDUCTOISOMERASE"/>
    <property type="match status" value="1"/>
</dbReference>
<evidence type="ECO:0000259" key="12">
    <source>
        <dbReference type="Pfam" id="PF02670"/>
    </source>
</evidence>
<evidence type="ECO:0000259" key="13">
    <source>
        <dbReference type="Pfam" id="PF08436"/>
    </source>
</evidence>
<accession>A0A644Y4X8</accession>
<keyword evidence="8 15" id="KW-0560">Oxidoreductase</keyword>
<dbReference type="Pfam" id="PF08436">
    <property type="entry name" value="DXP_redisom_C"/>
    <property type="match status" value="1"/>
</dbReference>
<evidence type="ECO:0000256" key="11">
    <source>
        <dbReference type="ARBA" id="ARBA00048543"/>
    </source>
</evidence>
<dbReference type="SUPFAM" id="SSF55347">
    <property type="entry name" value="Glyceraldehyde-3-phosphate dehydrogenase-like, C-terminal domain"/>
    <property type="match status" value="1"/>
</dbReference>
<comment type="cofactor">
    <cofactor evidence="1">
        <name>Mn(2+)</name>
        <dbReference type="ChEBI" id="CHEBI:29035"/>
    </cofactor>
</comment>
<dbReference type="Pfam" id="PF13288">
    <property type="entry name" value="DXPR_C"/>
    <property type="match status" value="1"/>
</dbReference>
<comment type="pathway">
    <text evidence="3">Isoprenoid biosynthesis; isopentenyl diphosphate biosynthesis via DXP pathway; isopentenyl diphosphate from 1-deoxy-D-xylulose 5-phosphate: step 1/6.</text>
</comment>
<evidence type="ECO:0000256" key="8">
    <source>
        <dbReference type="ARBA" id="ARBA00023002"/>
    </source>
</evidence>